<name>Q2W3W1_PARM1</name>
<dbReference type="GO" id="GO:0006935">
    <property type="term" value="P:chemotaxis"/>
    <property type="evidence" value="ECO:0007669"/>
    <property type="project" value="InterPro"/>
</dbReference>
<evidence type="ECO:0000256" key="4">
    <source>
        <dbReference type="ARBA" id="ARBA00029447"/>
    </source>
</evidence>
<dbReference type="RefSeq" id="WP_011385040.1">
    <property type="nucleotide sequence ID" value="NC_007626.1"/>
</dbReference>
<dbReference type="HOGENOM" id="CLU_000445_107_27_5"/>
<dbReference type="PANTHER" id="PTHR32089:SF112">
    <property type="entry name" value="LYSOZYME-LIKE PROTEIN-RELATED"/>
    <property type="match status" value="1"/>
</dbReference>
<organism evidence="10 11">
    <name type="scientific">Paramagnetospirillum magneticum (strain ATCC 700264 / AMB-1)</name>
    <name type="common">Magnetospirillum magneticum</name>
    <dbReference type="NCBI Taxonomy" id="342108"/>
    <lineage>
        <taxon>Bacteria</taxon>
        <taxon>Pseudomonadati</taxon>
        <taxon>Pseudomonadota</taxon>
        <taxon>Alphaproteobacteria</taxon>
        <taxon>Rhodospirillales</taxon>
        <taxon>Magnetospirillaceae</taxon>
        <taxon>Paramagnetospirillum</taxon>
    </lineage>
</organism>
<dbReference type="InterPro" id="IPR004089">
    <property type="entry name" value="MCPsignal_dom"/>
</dbReference>
<dbReference type="SMART" id="SM00304">
    <property type="entry name" value="HAMP"/>
    <property type="match status" value="1"/>
</dbReference>
<feature type="domain" description="HAMP" evidence="9">
    <location>
        <begin position="210"/>
        <end position="263"/>
    </location>
</feature>
<dbReference type="GO" id="GO:0007165">
    <property type="term" value="P:signal transduction"/>
    <property type="evidence" value="ECO:0007669"/>
    <property type="project" value="UniProtKB-KW"/>
</dbReference>
<feature type="compositionally biased region" description="Basic residues" evidence="6">
    <location>
        <begin position="562"/>
        <end position="576"/>
    </location>
</feature>
<evidence type="ECO:0000259" key="8">
    <source>
        <dbReference type="PROSITE" id="PS50192"/>
    </source>
</evidence>
<evidence type="ECO:0000313" key="10">
    <source>
        <dbReference type="EMBL" id="BAE51464.1"/>
    </source>
</evidence>
<keyword evidence="3 5" id="KW-0807">Transducer</keyword>
<evidence type="ECO:0000256" key="3">
    <source>
        <dbReference type="ARBA" id="ARBA00023224"/>
    </source>
</evidence>
<feature type="domain" description="T-SNARE coiled-coil homology" evidence="8">
    <location>
        <begin position="455"/>
        <end position="517"/>
    </location>
</feature>
<keyword evidence="2" id="KW-0997">Cell inner membrane</keyword>
<dbReference type="STRING" id="342108.amb2660"/>
<dbReference type="GO" id="GO:0004888">
    <property type="term" value="F:transmembrane signaling receptor activity"/>
    <property type="evidence" value="ECO:0007669"/>
    <property type="project" value="InterPro"/>
</dbReference>
<keyword evidence="2" id="KW-0472">Membrane</keyword>
<dbReference type="PROSITE" id="PS50885">
    <property type="entry name" value="HAMP"/>
    <property type="match status" value="1"/>
</dbReference>
<keyword evidence="2" id="KW-1003">Cell membrane</keyword>
<evidence type="ECO:0000256" key="5">
    <source>
        <dbReference type="PROSITE-ProRule" id="PRU00284"/>
    </source>
</evidence>
<dbReference type="SMART" id="SM00283">
    <property type="entry name" value="MA"/>
    <property type="match status" value="1"/>
</dbReference>
<dbReference type="Pfam" id="PF00015">
    <property type="entry name" value="MCPsignal"/>
    <property type="match status" value="1"/>
</dbReference>
<dbReference type="PROSITE" id="PS50111">
    <property type="entry name" value="CHEMOTAXIS_TRANSDUC_2"/>
    <property type="match status" value="1"/>
</dbReference>
<dbReference type="CDD" id="cd06225">
    <property type="entry name" value="HAMP"/>
    <property type="match status" value="1"/>
</dbReference>
<dbReference type="InterPro" id="IPR003660">
    <property type="entry name" value="HAMP_dom"/>
</dbReference>
<comment type="similarity">
    <text evidence="4">Belongs to the methyl-accepting chemotaxis (MCP) protein family.</text>
</comment>
<dbReference type="Gene3D" id="6.10.340.10">
    <property type="match status" value="1"/>
</dbReference>
<evidence type="ECO:0000256" key="2">
    <source>
        <dbReference type="ARBA" id="ARBA00022519"/>
    </source>
</evidence>
<dbReference type="GO" id="GO:0005886">
    <property type="term" value="C:plasma membrane"/>
    <property type="evidence" value="ECO:0007669"/>
    <property type="project" value="UniProtKB-SubCell"/>
</dbReference>
<feature type="compositionally biased region" description="Low complexity" evidence="6">
    <location>
        <begin position="594"/>
        <end position="603"/>
    </location>
</feature>
<evidence type="ECO:0000313" key="11">
    <source>
        <dbReference type="Proteomes" id="UP000007058"/>
    </source>
</evidence>
<evidence type="ECO:0000256" key="1">
    <source>
        <dbReference type="ARBA" id="ARBA00004429"/>
    </source>
</evidence>
<dbReference type="SUPFAM" id="SSF58104">
    <property type="entry name" value="Methyl-accepting chemotaxis protein (MCP) signaling domain"/>
    <property type="match status" value="1"/>
</dbReference>
<dbReference type="InterPro" id="IPR004090">
    <property type="entry name" value="Chemotax_Me-accpt_rcpt"/>
</dbReference>
<dbReference type="Proteomes" id="UP000007058">
    <property type="component" value="Chromosome"/>
</dbReference>
<dbReference type="PROSITE" id="PS50192">
    <property type="entry name" value="T_SNARE"/>
    <property type="match status" value="1"/>
</dbReference>
<accession>Q2W3W1</accession>
<evidence type="ECO:0000256" key="6">
    <source>
        <dbReference type="SAM" id="MobiDB-lite"/>
    </source>
</evidence>
<dbReference type="InterPro" id="IPR000727">
    <property type="entry name" value="T_SNARE_dom"/>
</dbReference>
<feature type="domain" description="Methyl-accepting transducer" evidence="7">
    <location>
        <begin position="303"/>
        <end position="528"/>
    </location>
</feature>
<dbReference type="KEGG" id="mag:amb2660"/>
<dbReference type="AlphaFoldDB" id="Q2W3W1"/>
<dbReference type="PRINTS" id="PR00260">
    <property type="entry name" value="CHEMTRNSDUCR"/>
</dbReference>
<evidence type="ECO:0000259" key="9">
    <source>
        <dbReference type="PROSITE" id="PS50885"/>
    </source>
</evidence>
<dbReference type="PANTHER" id="PTHR32089">
    <property type="entry name" value="METHYL-ACCEPTING CHEMOTAXIS PROTEIN MCPB"/>
    <property type="match status" value="1"/>
</dbReference>
<sequence length="621" mass="66375">MLARVADARITVKFFIAPLLLVACIMVLGAVFHVAMERQEQSMEGMVTVSFANSRTAAELDGMAATIESNIYRLLGWQAAKEEKDRIRALDTQVRADLKTLGEKSKALLDSLKAEPATSKQIRDYILAAGDVLDMYQSDHVTALAMMGATELEYDGIRAKLREMTTKAAASAAEDYHEAKASADSTRTQYFLVLAIFLALGVVVTLGMARLTARPVTQLTGIMGRLAEGSTDVEIPSQDGRDEVGEMARAVAVFRDGMKRAADLESQQRRQREQQTELLARRDRMIAEFNGAMEKIMATVSSSIERVHTLSSSLQSTAEQTSAQGSAVAGAAEHSAANVATVASAAEQLGSSVQEISRRVTETATITSEAVSGIHTANTTMDGLAEAARRIGEVVQLINDIAGQTNLLALNATIEAARAGEAGKGFAVVASEVKTLANQTARATDEIAQQIAGIQSISQEAVQTIRNVGTTIDRVNEVVSSIAAAVEEQSAATDEIVRSVQEASSGNAEITRNIADVSKAATATGEMASGMFKAADELVEEAGHLRSEVSGFLGNMRQRIRHEKSRTRHHRPRSGSHHADLIPSCGDRNRSPQRPHAAGGRRAPLPPARKARGPLGLTNPR</sequence>
<feature type="region of interest" description="Disordered" evidence="6">
    <location>
        <begin position="562"/>
        <end position="621"/>
    </location>
</feature>
<evidence type="ECO:0000259" key="7">
    <source>
        <dbReference type="PROSITE" id="PS50111"/>
    </source>
</evidence>
<reference evidence="10 11" key="1">
    <citation type="journal article" date="2005" name="DNA Res.">
        <title>Complete genome sequence of the facultative anaerobic magnetotactic bacterium Magnetospirillum sp. strain AMB-1.</title>
        <authorList>
            <person name="Matsunaga T."/>
            <person name="Okamura Y."/>
            <person name="Fukuda Y."/>
            <person name="Wahyudi A.T."/>
            <person name="Murase Y."/>
            <person name="Takeyama H."/>
        </authorList>
    </citation>
    <scope>NUCLEOTIDE SEQUENCE [LARGE SCALE GENOMIC DNA]</scope>
    <source>
        <strain evidence="11">ATCC 700264 / AMB-1</strain>
    </source>
</reference>
<dbReference type="Pfam" id="PF00672">
    <property type="entry name" value="HAMP"/>
    <property type="match status" value="1"/>
</dbReference>
<dbReference type="Gene3D" id="1.10.287.950">
    <property type="entry name" value="Methyl-accepting chemotaxis protein"/>
    <property type="match status" value="1"/>
</dbReference>
<keyword evidence="11" id="KW-1185">Reference proteome</keyword>
<proteinExistence type="inferred from homology"/>
<dbReference type="PROSITE" id="PS51257">
    <property type="entry name" value="PROKAR_LIPOPROTEIN"/>
    <property type="match status" value="1"/>
</dbReference>
<protein>
    <submittedName>
        <fullName evidence="10">Methyl-accepting chemotaxis protein</fullName>
    </submittedName>
</protein>
<comment type="subcellular location">
    <subcellularLocation>
        <location evidence="1">Cell inner membrane</location>
        <topology evidence="1">Multi-pass membrane protein</topology>
    </subcellularLocation>
</comment>
<gene>
    <name evidence="10" type="ordered locus">amb2660</name>
</gene>
<dbReference type="EMBL" id="AP007255">
    <property type="protein sequence ID" value="BAE51464.1"/>
    <property type="molecule type" value="Genomic_DNA"/>
</dbReference>